<dbReference type="PANTHER" id="PTHR11130">
    <property type="entry name" value="GLUTATHIONE SYNTHETASE"/>
    <property type="match status" value="1"/>
</dbReference>
<feature type="region of interest" description="Disordered" evidence="1">
    <location>
        <begin position="1"/>
        <end position="20"/>
    </location>
</feature>
<dbReference type="GO" id="GO:0005524">
    <property type="term" value="F:ATP binding"/>
    <property type="evidence" value="ECO:0007669"/>
    <property type="project" value="InterPro"/>
</dbReference>
<name>A0A7M4EQA0_CROPO</name>
<dbReference type="GO" id="GO:0043295">
    <property type="term" value="F:glutathione binding"/>
    <property type="evidence" value="ECO:0007669"/>
    <property type="project" value="TreeGrafter"/>
</dbReference>
<organism evidence="2 3">
    <name type="scientific">Crocodylus porosus</name>
    <name type="common">Saltwater crocodile</name>
    <name type="synonym">Estuarine crocodile</name>
    <dbReference type="NCBI Taxonomy" id="8502"/>
    <lineage>
        <taxon>Eukaryota</taxon>
        <taxon>Metazoa</taxon>
        <taxon>Chordata</taxon>
        <taxon>Craniata</taxon>
        <taxon>Vertebrata</taxon>
        <taxon>Euteleostomi</taxon>
        <taxon>Archelosauria</taxon>
        <taxon>Archosauria</taxon>
        <taxon>Crocodylia</taxon>
        <taxon>Longirostres</taxon>
        <taxon>Crocodylidae</taxon>
        <taxon>Crocodylus</taxon>
    </lineage>
</organism>
<dbReference type="InterPro" id="IPR005615">
    <property type="entry name" value="Glutathione_synthase"/>
</dbReference>
<evidence type="ECO:0000313" key="3">
    <source>
        <dbReference type="Proteomes" id="UP000594220"/>
    </source>
</evidence>
<proteinExistence type="predicted"/>
<dbReference type="GO" id="GO:0005829">
    <property type="term" value="C:cytosol"/>
    <property type="evidence" value="ECO:0007669"/>
    <property type="project" value="TreeGrafter"/>
</dbReference>
<dbReference type="AlphaFoldDB" id="A0A7M4EQA0"/>
<evidence type="ECO:0000313" key="2">
    <source>
        <dbReference type="Ensembl" id="ENSCPRP00005013025.1"/>
    </source>
</evidence>
<dbReference type="GO" id="GO:0004363">
    <property type="term" value="F:glutathione synthase activity"/>
    <property type="evidence" value="ECO:0007669"/>
    <property type="project" value="InterPro"/>
</dbReference>
<sequence length="99" mass="10936">HILVQGSLPQPKTKKDSSASDKINYAPVTLLPSAMPRALFVQAYAIQQYFNLLLDAMSHSAEFLEHILPTQLFKIHKQVLKEGLAQSEGRKPGLAHGCL</sequence>
<dbReference type="Ensembl" id="ENSCPRT00005015324.1">
    <property type="protein sequence ID" value="ENSCPRP00005013025.1"/>
    <property type="gene ID" value="ENSCPRG00005009240.1"/>
</dbReference>
<dbReference type="Pfam" id="PF03917">
    <property type="entry name" value="GSH_synth_ATP"/>
    <property type="match status" value="1"/>
</dbReference>
<protein>
    <submittedName>
        <fullName evidence="2">Uncharacterized protein</fullName>
    </submittedName>
</protein>
<keyword evidence="3" id="KW-1185">Reference proteome</keyword>
<dbReference type="SUPFAM" id="SSF56059">
    <property type="entry name" value="Glutathione synthetase ATP-binding domain-like"/>
    <property type="match status" value="1"/>
</dbReference>
<reference evidence="2" key="2">
    <citation type="submission" date="2025-09" db="UniProtKB">
        <authorList>
            <consortium name="Ensembl"/>
        </authorList>
    </citation>
    <scope>IDENTIFICATION</scope>
</reference>
<evidence type="ECO:0000256" key="1">
    <source>
        <dbReference type="SAM" id="MobiDB-lite"/>
    </source>
</evidence>
<dbReference type="Gene3D" id="3.30.1490.80">
    <property type="match status" value="1"/>
</dbReference>
<accession>A0A7M4EQA0</accession>
<dbReference type="Proteomes" id="UP000594220">
    <property type="component" value="Unplaced"/>
</dbReference>
<reference evidence="2" key="1">
    <citation type="submission" date="2025-08" db="UniProtKB">
        <authorList>
            <consortium name="Ensembl"/>
        </authorList>
    </citation>
    <scope>IDENTIFICATION</scope>
</reference>
<dbReference type="InterPro" id="IPR014049">
    <property type="entry name" value="Glutathione_synthase_N_euk"/>
</dbReference>
<dbReference type="PANTHER" id="PTHR11130:SF0">
    <property type="entry name" value="GLUTATHIONE SYNTHETASE"/>
    <property type="match status" value="1"/>
</dbReference>